<dbReference type="InterPro" id="IPR026960">
    <property type="entry name" value="RVT-Znf"/>
</dbReference>
<sequence length="483" mass="55867">MAIYPVFSCLLLKLQQRAQMLAQRNLSILGRSLVANTLLLGPLWHTIRVLAVPQSYLGKVRSTMIQFLTRKSFSAVSFQTCQRSRKEGGLAILDSGTQHAALQLRWLQPLLLPSSDPPYYYTFISDVLRHCLRLFSVSPSHILPLLIPNMRSSTIKSFGCFNSLFKTMDKIDWQAFDIRMVSELPLTQVCPYLLEPNQVFKASYWSGILVKHVYEFGMACGKFRRKSPIPSDPFRSKNKNYFEQLQLCRTQETTFFQQFKCPHNSIHMISSVLPLPALTETDFYNILDSLLPDGTPIASLNTKWLRESQLPHSSTLPAAYPRASHTAWRLFWKAAIPHRAHTLLWRLYHHKMPCKERLHQLIPTRFRDPDCVYCGGVDSEEHFVWSCPFKHEIWQTISSRFFVDPTKLTYNLIHLPPSSDVEVAPSLSVTYLDIIASVLLSLWQLHWKFIFEDHPFWTQEVVARATRQILKIHKENNSHLLQG</sequence>
<feature type="domain" description="Reverse transcriptase zinc-binding" evidence="1">
    <location>
        <begin position="325"/>
        <end position="394"/>
    </location>
</feature>
<name>I1CMI0_RHIO9</name>
<evidence type="ECO:0000313" key="3">
    <source>
        <dbReference type="Proteomes" id="UP000009138"/>
    </source>
</evidence>
<dbReference type="OrthoDB" id="2286187at2759"/>
<keyword evidence="3" id="KW-1185">Reference proteome</keyword>
<accession>I1CMI0</accession>
<dbReference type="RefSeq" id="XP_067525056.1">
    <property type="nucleotide sequence ID" value="XM_067668955.1"/>
</dbReference>
<dbReference type="Pfam" id="PF13966">
    <property type="entry name" value="zf-RVT"/>
    <property type="match status" value="1"/>
</dbReference>
<dbReference type="AlphaFoldDB" id="I1CMI0"/>
<gene>
    <name evidence="2" type="ORF">RO3G_14371</name>
</gene>
<protein>
    <recommendedName>
        <fullName evidence="1">Reverse transcriptase zinc-binding domain-containing protein</fullName>
    </recommendedName>
</protein>
<dbReference type="VEuPathDB" id="FungiDB:RO3G_14371"/>
<organism evidence="2 3">
    <name type="scientific">Rhizopus delemar (strain RA 99-880 / ATCC MYA-4621 / FGSC 9543 / NRRL 43880)</name>
    <name type="common">Mucormycosis agent</name>
    <name type="synonym">Rhizopus arrhizus var. delemar</name>
    <dbReference type="NCBI Taxonomy" id="246409"/>
    <lineage>
        <taxon>Eukaryota</taxon>
        <taxon>Fungi</taxon>
        <taxon>Fungi incertae sedis</taxon>
        <taxon>Mucoromycota</taxon>
        <taxon>Mucoromycotina</taxon>
        <taxon>Mucoromycetes</taxon>
        <taxon>Mucorales</taxon>
        <taxon>Mucorineae</taxon>
        <taxon>Rhizopodaceae</taxon>
        <taxon>Rhizopus</taxon>
    </lineage>
</organism>
<dbReference type="GeneID" id="93621336"/>
<dbReference type="Proteomes" id="UP000009138">
    <property type="component" value="Unassembled WGS sequence"/>
</dbReference>
<reference evidence="2 3" key="1">
    <citation type="journal article" date="2009" name="PLoS Genet.">
        <title>Genomic analysis of the basal lineage fungus Rhizopus oryzae reveals a whole-genome duplication.</title>
        <authorList>
            <person name="Ma L.-J."/>
            <person name="Ibrahim A.S."/>
            <person name="Skory C."/>
            <person name="Grabherr M.G."/>
            <person name="Burger G."/>
            <person name="Butler M."/>
            <person name="Elias M."/>
            <person name="Idnurm A."/>
            <person name="Lang B.F."/>
            <person name="Sone T."/>
            <person name="Abe A."/>
            <person name="Calvo S.E."/>
            <person name="Corrochano L.M."/>
            <person name="Engels R."/>
            <person name="Fu J."/>
            <person name="Hansberg W."/>
            <person name="Kim J.-M."/>
            <person name="Kodira C.D."/>
            <person name="Koehrsen M.J."/>
            <person name="Liu B."/>
            <person name="Miranda-Saavedra D."/>
            <person name="O'Leary S."/>
            <person name="Ortiz-Castellanos L."/>
            <person name="Poulter R."/>
            <person name="Rodriguez-Romero J."/>
            <person name="Ruiz-Herrera J."/>
            <person name="Shen Y.-Q."/>
            <person name="Zeng Q."/>
            <person name="Galagan J."/>
            <person name="Birren B.W."/>
            <person name="Cuomo C.A."/>
            <person name="Wickes B.L."/>
        </authorList>
    </citation>
    <scope>NUCLEOTIDE SEQUENCE [LARGE SCALE GENOMIC DNA]</scope>
    <source>
        <strain evidence="3">RA 99-880 / ATCC MYA-4621 / FGSC 9543 / NRRL 43880</strain>
    </source>
</reference>
<evidence type="ECO:0000313" key="2">
    <source>
        <dbReference type="EMBL" id="EIE89660.1"/>
    </source>
</evidence>
<proteinExistence type="predicted"/>
<dbReference type="OMA" id="IWHANLR"/>
<evidence type="ECO:0000259" key="1">
    <source>
        <dbReference type="Pfam" id="PF13966"/>
    </source>
</evidence>
<dbReference type="InParanoid" id="I1CMI0"/>
<dbReference type="EMBL" id="CH476745">
    <property type="protein sequence ID" value="EIE89660.1"/>
    <property type="molecule type" value="Genomic_DNA"/>
</dbReference>